<evidence type="ECO:0000313" key="2">
    <source>
        <dbReference type="Proteomes" id="UP001153331"/>
    </source>
</evidence>
<reference evidence="1" key="1">
    <citation type="submission" date="2022-11" db="EMBL/GenBank/DDBJ databases">
        <title>Genome Sequence of Boeremia exigua.</title>
        <authorList>
            <person name="Buettner E."/>
        </authorList>
    </citation>
    <scope>NUCLEOTIDE SEQUENCE</scope>
    <source>
        <strain evidence="1">CU02</strain>
    </source>
</reference>
<protein>
    <submittedName>
        <fullName evidence="1">Uncharacterized protein</fullName>
    </submittedName>
</protein>
<sequence>MGRGAYDLTDPTKDPSKMGGAALYLEGLEKNKREEAAVKKAEKVAEEKLIRSSSKGGEGGGQQVQVLSWSRGTEECLLRTGKPRRQYCEERRPVLWASILESPRC</sequence>
<organism evidence="1 2">
    <name type="scientific">Boeremia exigua</name>
    <dbReference type="NCBI Taxonomy" id="749465"/>
    <lineage>
        <taxon>Eukaryota</taxon>
        <taxon>Fungi</taxon>
        <taxon>Dikarya</taxon>
        <taxon>Ascomycota</taxon>
        <taxon>Pezizomycotina</taxon>
        <taxon>Dothideomycetes</taxon>
        <taxon>Pleosporomycetidae</taxon>
        <taxon>Pleosporales</taxon>
        <taxon>Pleosporineae</taxon>
        <taxon>Didymellaceae</taxon>
        <taxon>Boeremia</taxon>
    </lineage>
</organism>
<comment type="caution">
    <text evidence="1">The sequence shown here is derived from an EMBL/GenBank/DDBJ whole genome shotgun (WGS) entry which is preliminary data.</text>
</comment>
<gene>
    <name evidence="1" type="ORF">OPT61_g10572</name>
</gene>
<keyword evidence="2" id="KW-1185">Reference proteome</keyword>
<dbReference type="Proteomes" id="UP001153331">
    <property type="component" value="Unassembled WGS sequence"/>
</dbReference>
<accession>A0ACC2HPW6</accession>
<proteinExistence type="predicted"/>
<dbReference type="EMBL" id="JAPHNI010001812">
    <property type="protein sequence ID" value="KAJ8104778.1"/>
    <property type="molecule type" value="Genomic_DNA"/>
</dbReference>
<name>A0ACC2HPW6_9PLEO</name>
<evidence type="ECO:0000313" key="1">
    <source>
        <dbReference type="EMBL" id="KAJ8104778.1"/>
    </source>
</evidence>